<dbReference type="STRING" id="1353952.A0A165JNZ5"/>
<dbReference type="Gene3D" id="1.20.1250.20">
    <property type="entry name" value="MFS general substrate transporter like domains"/>
    <property type="match status" value="2"/>
</dbReference>
<dbReference type="PANTHER" id="PTHR23514">
    <property type="entry name" value="BYPASS OF STOP CODON PROTEIN 6"/>
    <property type="match status" value="1"/>
</dbReference>
<dbReference type="InParanoid" id="A0A165JNZ5"/>
<reference evidence="10 11" key="1">
    <citation type="journal article" date="2016" name="Mol. Biol. Evol.">
        <title>Comparative Genomics of Early-Diverging Mushroom-Forming Fungi Provides Insights into the Origins of Lignocellulose Decay Capabilities.</title>
        <authorList>
            <person name="Nagy L.G."/>
            <person name="Riley R."/>
            <person name="Tritt A."/>
            <person name="Adam C."/>
            <person name="Daum C."/>
            <person name="Floudas D."/>
            <person name="Sun H."/>
            <person name="Yadav J.S."/>
            <person name="Pangilinan J."/>
            <person name="Larsson K.H."/>
            <person name="Matsuura K."/>
            <person name="Barry K."/>
            <person name="Labutti K."/>
            <person name="Kuo R."/>
            <person name="Ohm R.A."/>
            <person name="Bhattacharya S.S."/>
            <person name="Shirouzu T."/>
            <person name="Yoshinaga Y."/>
            <person name="Martin F.M."/>
            <person name="Grigoriev I.V."/>
            <person name="Hibbett D.S."/>
        </authorList>
    </citation>
    <scope>NUCLEOTIDE SEQUENCE [LARGE SCALE GENOMIC DNA]</scope>
    <source>
        <strain evidence="10 11">HHB12733</strain>
    </source>
</reference>
<dbReference type="InterPro" id="IPR011701">
    <property type="entry name" value="MFS"/>
</dbReference>
<evidence type="ECO:0000256" key="4">
    <source>
        <dbReference type="ARBA" id="ARBA00022692"/>
    </source>
</evidence>
<evidence type="ECO:0000256" key="8">
    <source>
        <dbReference type="SAM" id="Phobius"/>
    </source>
</evidence>
<feature type="transmembrane region" description="Helical" evidence="8">
    <location>
        <begin position="344"/>
        <end position="365"/>
    </location>
</feature>
<feature type="transmembrane region" description="Helical" evidence="8">
    <location>
        <begin position="45"/>
        <end position="61"/>
    </location>
</feature>
<dbReference type="InterPro" id="IPR020846">
    <property type="entry name" value="MFS_dom"/>
</dbReference>
<comment type="similarity">
    <text evidence="2">Belongs to the major facilitator superfamily.</text>
</comment>
<evidence type="ECO:0000256" key="7">
    <source>
        <dbReference type="SAM" id="MobiDB-lite"/>
    </source>
</evidence>
<accession>A0A165JNZ5</accession>
<evidence type="ECO:0000313" key="10">
    <source>
        <dbReference type="EMBL" id="KZT62088.1"/>
    </source>
</evidence>
<comment type="subcellular location">
    <subcellularLocation>
        <location evidence="1">Endomembrane system</location>
        <topology evidence="1">Multi-pass membrane protein</topology>
    </subcellularLocation>
</comment>
<sequence length="434" mass="47038">MSSIELADRAQHEGMSSRTSVPEVVLQPEGEPANDGPTLTKRQEWAYLGVLYWAYFVYGWNDGSTGPILLRVQANYHISYTIVSLLFVGTFIGYVFSAALTVPLTDRFGFGKICSLMSMCQAVAYALMASALPFPAMVTAFVLNGFSVGCLGAQANVLVTHLRNSENKLQLLHASYGIGSTLSPLAATFFSQATHWSFLYLITACFALVGCALISIVFRLRRMEDLLGIHANPSAEEQANRDSKLQQLLRFKAVHLLAFFLLFYEGLEVTIGGWIVTYITQVRGAGPSAGYISSGFWGGLTVGRLVLMWVNKKVGPRRAIFLYLVLAIAMEVFVWFVPSVIGDAIAIAGVGLVLGPFFPLVVGTGSQLLPRWLLAGSIGWIASVGQVGSALFPFLTGLLSQKFGISVIQPLLVAMMASCIGLWALVPTTPRRTD</sequence>
<evidence type="ECO:0000256" key="5">
    <source>
        <dbReference type="ARBA" id="ARBA00022989"/>
    </source>
</evidence>
<feature type="transmembrane region" description="Helical" evidence="8">
    <location>
        <begin position="81"/>
        <end position="101"/>
    </location>
</feature>
<evidence type="ECO:0000256" key="6">
    <source>
        <dbReference type="ARBA" id="ARBA00023136"/>
    </source>
</evidence>
<keyword evidence="11" id="KW-1185">Reference proteome</keyword>
<gene>
    <name evidence="10" type="ORF">CALCODRAFT_446272</name>
</gene>
<feature type="transmembrane region" description="Helical" evidence="8">
    <location>
        <begin position="288"/>
        <end position="307"/>
    </location>
</feature>
<protein>
    <submittedName>
        <fullName evidence="10">MFS general substrate transporter</fullName>
    </submittedName>
</protein>
<dbReference type="SUPFAM" id="SSF103473">
    <property type="entry name" value="MFS general substrate transporter"/>
    <property type="match status" value="1"/>
</dbReference>
<feature type="transmembrane region" description="Helical" evidence="8">
    <location>
        <begin position="372"/>
        <end position="395"/>
    </location>
</feature>
<evidence type="ECO:0000256" key="2">
    <source>
        <dbReference type="ARBA" id="ARBA00008335"/>
    </source>
</evidence>
<name>A0A165JNZ5_9BASI</name>
<dbReference type="PROSITE" id="PS50850">
    <property type="entry name" value="MFS"/>
    <property type="match status" value="1"/>
</dbReference>
<evidence type="ECO:0000313" key="11">
    <source>
        <dbReference type="Proteomes" id="UP000076842"/>
    </source>
</evidence>
<dbReference type="PANTHER" id="PTHR23514:SF3">
    <property type="entry name" value="BYPASS OF STOP CODON PROTEIN 6"/>
    <property type="match status" value="1"/>
</dbReference>
<keyword evidence="5 8" id="KW-1133">Transmembrane helix</keyword>
<keyword evidence="4 8" id="KW-0812">Transmembrane</keyword>
<feature type="region of interest" description="Disordered" evidence="7">
    <location>
        <begin position="1"/>
        <end position="38"/>
    </location>
</feature>
<dbReference type="Proteomes" id="UP000076842">
    <property type="component" value="Unassembled WGS sequence"/>
</dbReference>
<feature type="transmembrane region" description="Helical" evidence="8">
    <location>
        <begin position="319"/>
        <end position="338"/>
    </location>
</feature>
<dbReference type="GO" id="GO:0022857">
    <property type="term" value="F:transmembrane transporter activity"/>
    <property type="evidence" value="ECO:0007669"/>
    <property type="project" value="InterPro"/>
</dbReference>
<feature type="transmembrane region" description="Helical" evidence="8">
    <location>
        <begin position="197"/>
        <end position="218"/>
    </location>
</feature>
<evidence type="ECO:0000256" key="3">
    <source>
        <dbReference type="ARBA" id="ARBA00022448"/>
    </source>
</evidence>
<dbReference type="OrthoDB" id="413079at2759"/>
<feature type="compositionally biased region" description="Basic and acidic residues" evidence="7">
    <location>
        <begin position="1"/>
        <end position="12"/>
    </location>
</feature>
<dbReference type="GO" id="GO:0016020">
    <property type="term" value="C:membrane"/>
    <property type="evidence" value="ECO:0007669"/>
    <property type="project" value="TreeGrafter"/>
</dbReference>
<evidence type="ECO:0000259" key="9">
    <source>
        <dbReference type="PROSITE" id="PS50850"/>
    </source>
</evidence>
<dbReference type="EMBL" id="KV423918">
    <property type="protein sequence ID" value="KZT62088.1"/>
    <property type="molecule type" value="Genomic_DNA"/>
</dbReference>
<keyword evidence="6 8" id="KW-0472">Membrane</keyword>
<proteinExistence type="inferred from homology"/>
<keyword evidence="3" id="KW-0813">Transport</keyword>
<dbReference type="InterPro" id="IPR051788">
    <property type="entry name" value="MFS_Transporter"/>
</dbReference>
<organism evidence="10 11">
    <name type="scientific">Calocera cornea HHB12733</name>
    <dbReference type="NCBI Taxonomy" id="1353952"/>
    <lineage>
        <taxon>Eukaryota</taxon>
        <taxon>Fungi</taxon>
        <taxon>Dikarya</taxon>
        <taxon>Basidiomycota</taxon>
        <taxon>Agaricomycotina</taxon>
        <taxon>Dacrymycetes</taxon>
        <taxon>Dacrymycetales</taxon>
        <taxon>Dacrymycetaceae</taxon>
        <taxon>Calocera</taxon>
    </lineage>
</organism>
<feature type="domain" description="Major facilitator superfamily (MFS) profile" evidence="9">
    <location>
        <begin position="47"/>
        <end position="433"/>
    </location>
</feature>
<feature type="transmembrane region" description="Helical" evidence="8">
    <location>
        <begin position="253"/>
        <end position="276"/>
    </location>
</feature>
<feature type="transmembrane region" description="Helical" evidence="8">
    <location>
        <begin position="407"/>
        <end position="426"/>
    </location>
</feature>
<dbReference type="GO" id="GO:0012505">
    <property type="term" value="C:endomembrane system"/>
    <property type="evidence" value="ECO:0007669"/>
    <property type="project" value="UniProtKB-SubCell"/>
</dbReference>
<dbReference type="AlphaFoldDB" id="A0A165JNZ5"/>
<dbReference type="FunFam" id="1.20.1250.20:FF:000286">
    <property type="entry name" value="MFS efflux transporter"/>
    <property type="match status" value="1"/>
</dbReference>
<dbReference type="Pfam" id="PF07690">
    <property type="entry name" value="MFS_1"/>
    <property type="match status" value="1"/>
</dbReference>
<dbReference type="InterPro" id="IPR036259">
    <property type="entry name" value="MFS_trans_sf"/>
</dbReference>
<evidence type="ECO:0000256" key="1">
    <source>
        <dbReference type="ARBA" id="ARBA00004127"/>
    </source>
</evidence>